<accession>A0AA86FT27</accession>
<protein>
    <submittedName>
        <fullName evidence="3">Histidine phosphatase family protein</fullName>
    </submittedName>
    <submittedName>
        <fullName evidence="4">Phosphoglycerate mutase</fullName>
    </submittedName>
</protein>
<dbReference type="CDD" id="cd07067">
    <property type="entry name" value="HP_PGM_like"/>
    <property type="match status" value="1"/>
</dbReference>
<evidence type="ECO:0000313" key="3">
    <source>
        <dbReference type="EMBL" id="NTC26903.1"/>
    </source>
</evidence>
<evidence type="ECO:0000313" key="6">
    <source>
        <dbReference type="Proteomes" id="UP000702952"/>
    </source>
</evidence>
<feature type="binding site" evidence="2">
    <location>
        <begin position="7"/>
        <end position="14"/>
    </location>
    <ligand>
        <name>substrate</name>
    </ligand>
</feature>
<reference evidence="3" key="2">
    <citation type="journal article" date="2020" name="Science">
        <title>Unexpected conservation and global transmission of agrobacterial virulence plasmids.</title>
        <authorList>
            <person name="Weisberg A.J."/>
            <person name="Davis E.W. 2nd"/>
            <person name="Tabima J."/>
            <person name="Belcher M.S."/>
            <person name="Miller M."/>
            <person name="Kuo C.H."/>
            <person name="Loper J.E."/>
            <person name="Grunwald N.J."/>
            <person name="Putnam M.L."/>
            <person name="Chang J.H."/>
        </authorList>
    </citation>
    <scope>NUCLEOTIDE SEQUENCE</scope>
    <source>
        <strain evidence="3">17-1853-1a</strain>
    </source>
</reference>
<dbReference type="InterPro" id="IPR001345">
    <property type="entry name" value="PG/BPGM_mutase_AS"/>
</dbReference>
<feature type="active site" description="Proton donor/acceptor" evidence="1">
    <location>
        <position position="89"/>
    </location>
</feature>
<gene>
    <name evidence="4" type="ORF">A6U91_08350</name>
    <name evidence="3" type="ORF">G6M46_01875</name>
</gene>
<dbReference type="Pfam" id="PF00300">
    <property type="entry name" value="His_Phos_1"/>
    <property type="match status" value="1"/>
</dbReference>
<dbReference type="Proteomes" id="UP000702952">
    <property type="component" value="Unassembled WGS sequence"/>
</dbReference>
<name>A0A1B9UAR5_AGRTU</name>
<proteinExistence type="predicted"/>
<dbReference type="SMART" id="SM00855">
    <property type="entry name" value="PGAM"/>
    <property type="match status" value="1"/>
</dbReference>
<dbReference type="InterPro" id="IPR050275">
    <property type="entry name" value="PGM_Phosphatase"/>
</dbReference>
<dbReference type="Gene3D" id="3.40.50.1240">
    <property type="entry name" value="Phosphoglycerate mutase-like"/>
    <property type="match status" value="1"/>
</dbReference>
<dbReference type="GeneID" id="92769911"/>
<evidence type="ECO:0000313" key="5">
    <source>
        <dbReference type="Proteomes" id="UP000093451"/>
    </source>
</evidence>
<dbReference type="SUPFAM" id="SSF53254">
    <property type="entry name" value="Phosphoglycerate mutase-like"/>
    <property type="match status" value="1"/>
</dbReference>
<evidence type="ECO:0000313" key="4">
    <source>
        <dbReference type="EMBL" id="OCJ35300.1"/>
    </source>
</evidence>
<dbReference type="PANTHER" id="PTHR48100">
    <property type="entry name" value="BROAD-SPECIFICITY PHOSPHATASE YOR283W-RELATED"/>
    <property type="match status" value="1"/>
</dbReference>
<dbReference type="PIRSF" id="PIRSF000709">
    <property type="entry name" value="6PFK_2-Ptase"/>
    <property type="match status" value="1"/>
</dbReference>
<dbReference type="InterPro" id="IPR013078">
    <property type="entry name" value="His_Pase_superF_clade-1"/>
</dbReference>
<comment type="caution">
    <text evidence="3">The sequence shown here is derived from an EMBL/GenBank/DDBJ whole genome shotgun (WGS) entry which is preliminary data.</text>
</comment>
<dbReference type="GO" id="GO:0016791">
    <property type="term" value="F:phosphatase activity"/>
    <property type="evidence" value="ECO:0007669"/>
    <property type="project" value="TreeGrafter"/>
</dbReference>
<reference evidence="4 5" key="1">
    <citation type="journal article" date="2016" name="PeerJ">
        <title>Gall-ID: tools for genotyping gall-causing phytopathogenic bacteria.</title>
        <authorList>
            <person name="Davis E.W.II."/>
            <person name="Weisberg A.J."/>
            <person name="Tabima J.F."/>
            <person name="Grunwald N.J."/>
            <person name="Chang J.H."/>
        </authorList>
    </citation>
    <scope>NUCLEOTIDE SEQUENCE [LARGE SCALE GENOMIC DNA]</scope>
    <source>
        <strain evidence="4 5">N2/73</strain>
    </source>
</reference>
<dbReference type="EMBL" id="JAAMAY010000005">
    <property type="protein sequence ID" value="NTC26903.1"/>
    <property type="molecule type" value="Genomic_DNA"/>
</dbReference>
<dbReference type="RefSeq" id="WP_003511761.1">
    <property type="nucleotide sequence ID" value="NZ_CP011246.1"/>
</dbReference>
<dbReference type="Proteomes" id="UP000093451">
    <property type="component" value="Unassembled WGS sequence"/>
</dbReference>
<feature type="binding site" evidence="2">
    <location>
        <position position="62"/>
    </location>
    <ligand>
        <name>substrate</name>
    </ligand>
</feature>
<evidence type="ECO:0000256" key="1">
    <source>
        <dbReference type="PIRSR" id="PIRSR613078-1"/>
    </source>
</evidence>
<accession>A0A1B9UAR5</accession>
<dbReference type="GO" id="GO:0005737">
    <property type="term" value="C:cytoplasm"/>
    <property type="evidence" value="ECO:0007669"/>
    <property type="project" value="TreeGrafter"/>
</dbReference>
<dbReference type="EMBL" id="LXKT01000022">
    <property type="protein sequence ID" value="OCJ35300.1"/>
    <property type="molecule type" value="Genomic_DNA"/>
</dbReference>
<dbReference type="AlphaFoldDB" id="A0A1B9UAR5"/>
<dbReference type="KEGG" id="atf:Ach5_06750"/>
<sequence>MLVYVIRHGQTDWNAIRRLQGQKDIPLNDFGRAQAVGNGKVLAQILGDSARDFDYVASPLGRTRETMELMRGAMGLDPHAYRTDDRLVEVSFGDWEGQTLPELKKEFPDRVKARKANKWDFIPPGQHAESYEILSWRIGAWLSSVEVPTVCVCHGGVIRSIFRLVSGMDKDEASTTQIPQDRILKVEIDRNSAEWIS</sequence>
<organism evidence="3 6">
    <name type="scientific">Agrobacterium tumefaciens</name>
    <dbReference type="NCBI Taxonomy" id="358"/>
    <lineage>
        <taxon>Bacteria</taxon>
        <taxon>Pseudomonadati</taxon>
        <taxon>Pseudomonadota</taxon>
        <taxon>Alphaproteobacteria</taxon>
        <taxon>Hyphomicrobiales</taxon>
        <taxon>Rhizobiaceae</taxon>
        <taxon>Rhizobium/Agrobacterium group</taxon>
        <taxon>Agrobacterium</taxon>
        <taxon>Agrobacterium tumefaciens complex</taxon>
    </lineage>
</organism>
<evidence type="ECO:0000256" key="2">
    <source>
        <dbReference type="PIRSR" id="PIRSR613078-2"/>
    </source>
</evidence>
<dbReference type="InterPro" id="IPR029033">
    <property type="entry name" value="His_PPase_superfam"/>
</dbReference>
<dbReference type="PROSITE" id="PS00175">
    <property type="entry name" value="PG_MUTASE"/>
    <property type="match status" value="1"/>
</dbReference>
<dbReference type="PANTHER" id="PTHR48100:SF59">
    <property type="entry name" value="ADENOSYLCOBALAMIN_ALPHA-RIBAZOLE PHOSPHATASE"/>
    <property type="match status" value="1"/>
</dbReference>
<feature type="active site" description="Tele-phosphohistidine intermediate" evidence="1">
    <location>
        <position position="8"/>
    </location>
</feature>